<dbReference type="AlphaFoldDB" id="A0A9P0G5K6"/>
<comment type="subcellular location">
    <subcellularLocation>
        <location evidence="1">Membrane</location>
    </subcellularLocation>
</comment>
<dbReference type="InterPro" id="IPR012919">
    <property type="entry name" value="SUN_dom"/>
</dbReference>
<dbReference type="Proteomes" id="UP001153636">
    <property type="component" value="Chromosome 10"/>
</dbReference>
<organism evidence="6 7">
    <name type="scientific">Psylliodes chrysocephalus</name>
    <dbReference type="NCBI Taxonomy" id="3402493"/>
    <lineage>
        <taxon>Eukaryota</taxon>
        <taxon>Metazoa</taxon>
        <taxon>Ecdysozoa</taxon>
        <taxon>Arthropoda</taxon>
        <taxon>Hexapoda</taxon>
        <taxon>Insecta</taxon>
        <taxon>Pterygota</taxon>
        <taxon>Neoptera</taxon>
        <taxon>Endopterygota</taxon>
        <taxon>Coleoptera</taxon>
        <taxon>Polyphaga</taxon>
        <taxon>Cucujiformia</taxon>
        <taxon>Chrysomeloidea</taxon>
        <taxon>Chrysomelidae</taxon>
        <taxon>Galerucinae</taxon>
        <taxon>Alticini</taxon>
        <taxon>Psylliodes</taxon>
    </lineage>
</organism>
<dbReference type="GO" id="GO:0034993">
    <property type="term" value="C:meiotic nuclear membrane microtubule tethering complex"/>
    <property type="evidence" value="ECO:0007669"/>
    <property type="project" value="TreeGrafter"/>
</dbReference>
<evidence type="ECO:0000313" key="7">
    <source>
        <dbReference type="Proteomes" id="UP001153636"/>
    </source>
</evidence>
<evidence type="ECO:0000256" key="2">
    <source>
        <dbReference type="ARBA" id="ARBA00022692"/>
    </source>
</evidence>
<dbReference type="InterPro" id="IPR045119">
    <property type="entry name" value="SUN1-5"/>
</dbReference>
<evidence type="ECO:0000256" key="3">
    <source>
        <dbReference type="ARBA" id="ARBA00022989"/>
    </source>
</evidence>
<accession>A0A9P0G5K6</accession>
<evidence type="ECO:0000259" key="5">
    <source>
        <dbReference type="PROSITE" id="PS51469"/>
    </source>
</evidence>
<dbReference type="PANTHER" id="PTHR12911:SF8">
    <property type="entry name" value="KLAROID PROTEIN-RELATED"/>
    <property type="match status" value="1"/>
</dbReference>
<keyword evidence="3" id="KW-1133">Transmembrane helix</keyword>
<dbReference type="PANTHER" id="PTHR12911">
    <property type="entry name" value="SAD1/UNC-84-LIKE PROTEIN-RELATED"/>
    <property type="match status" value="1"/>
</dbReference>
<feature type="domain" description="SUN" evidence="5">
    <location>
        <begin position="202"/>
        <end position="374"/>
    </location>
</feature>
<evidence type="ECO:0000256" key="4">
    <source>
        <dbReference type="ARBA" id="ARBA00023136"/>
    </source>
</evidence>
<keyword evidence="2" id="KW-0812">Transmembrane</keyword>
<evidence type="ECO:0000313" key="6">
    <source>
        <dbReference type="EMBL" id="CAH1100773.1"/>
    </source>
</evidence>
<dbReference type="Pfam" id="PF07738">
    <property type="entry name" value="Sad1_UNC"/>
    <property type="match status" value="1"/>
</dbReference>
<keyword evidence="7" id="KW-1185">Reference proteome</keyword>
<dbReference type="Gene3D" id="2.60.120.260">
    <property type="entry name" value="Galactose-binding domain-like"/>
    <property type="match status" value="1"/>
</dbReference>
<evidence type="ECO:0000256" key="1">
    <source>
        <dbReference type="ARBA" id="ARBA00004370"/>
    </source>
</evidence>
<dbReference type="OrthoDB" id="342281at2759"/>
<name>A0A9P0G5K6_9CUCU</name>
<reference evidence="6" key="1">
    <citation type="submission" date="2022-01" db="EMBL/GenBank/DDBJ databases">
        <authorList>
            <person name="King R."/>
        </authorList>
    </citation>
    <scope>NUCLEOTIDE SEQUENCE</scope>
</reference>
<gene>
    <name evidence="6" type="ORF">PSYICH_LOCUS1549</name>
</gene>
<dbReference type="GO" id="GO:0043495">
    <property type="term" value="F:protein-membrane adaptor activity"/>
    <property type="evidence" value="ECO:0007669"/>
    <property type="project" value="TreeGrafter"/>
</dbReference>
<protein>
    <recommendedName>
        <fullName evidence="5">SUN domain-containing protein</fullName>
    </recommendedName>
</protein>
<sequence>MGSSAINYEFYNPNNENLLINRSIKYDNARIEQIEQKKLYVDLSNSKIPSNFIENSNAGNLQLLQSVTDLERRRRSISDDSRIFDCSNSTSHFCLDYKMNYNQGRMCASSYGNGRSQNTWTKYCYGMALLGSLYIIILVVHQGELIRNINKHIEIIKLDVDNNLDTETRIVKLEALINSIKKEQESRKMALKDLISSELEIFSADKTGRTDFAMESSGGKIVALTPGTENFDYAKTLFGITLCEGMHGPRAMLQTEMHPGHCWAFKGSRGGAVIKLIGKVRIDAVSLEHISEGVSPSGEITSAPKDFIVSGMNNPTDNGKKLGQFTYDIFDSQLQMFGIHNNNYYEYVEFKVLSNYENPAYTCVYRFRVHGTLHKH</sequence>
<keyword evidence="4" id="KW-0472">Membrane</keyword>
<dbReference type="PROSITE" id="PS51469">
    <property type="entry name" value="SUN"/>
    <property type="match status" value="1"/>
</dbReference>
<proteinExistence type="predicted"/>
<dbReference type="EMBL" id="OV651822">
    <property type="protein sequence ID" value="CAH1100773.1"/>
    <property type="molecule type" value="Genomic_DNA"/>
</dbReference>